<dbReference type="InterPro" id="IPR022536">
    <property type="entry name" value="EspC"/>
</dbReference>
<proteinExistence type="predicted"/>
<dbReference type="RefSeq" id="WP_098001812.1">
    <property type="nucleotide sequence ID" value="NZ_AP022563.1"/>
</dbReference>
<gene>
    <name evidence="1" type="ORF">MDUV_50710</name>
</gene>
<keyword evidence="2" id="KW-1185">Reference proteome</keyword>
<accession>A0A7I7K9L3</accession>
<sequence>MLVDPDVLRAFAAQVEAAAGALNGLDVGHTATTAADGLPGSSTQWATRQVGERLGRIAADLLGDIFAMGDAVRGAGDRYEVTDESLAGQFTKLF</sequence>
<dbReference type="Proteomes" id="UP000467006">
    <property type="component" value="Chromosome"/>
</dbReference>
<reference evidence="1 2" key="1">
    <citation type="journal article" date="2019" name="Emerg. Microbes Infect.">
        <title>Comprehensive subspecies identification of 175 nontuberculous mycobacteria species based on 7547 genomic profiles.</title>
        <authorList>
            <person name="Matsumoto Y."/>
            <person name="Kinjo T."/>
            <person name="Motooka D."/>
            <person name="Nabeya D."/>
            <person name="Jung N."/>
            <person name="Uechi K."/>
            <person name="Horii T."/>
            <person name="Iida T."/>
            <person name="Fujita J."/>
            <person name="Nakamura S."/>
        </authorList>
    </citation>
    <scope>NUCLEOTIDE SEQUENCE [LARGE SCALE GENOMIC DNA]</scope>
    <source>
        <strain evidence="1 2">JCM 6396</strain>
    </source>
</reference>
<protein>
    <submittedName>
        <fullName evidence="1">Uncharacterized protein</fullName>
    </submittedName>
</protein>
<dbReference type="Pfam" id="PF10824">
    <property type="entry name" value="T7SS_ESX_EspC"/>
    <property type="match status" value="1"/>
</dbReference>
<dbReference type="EMBL" id="AP022563">
    <property type="protein sequence ID" value="BBX20211.1"/>
    <property type="molecule type" value="Genomic_DNA"/>
</dbReference>
<dbReference type="AlphaFoldDB" id="A0A7I7K9L3"/>
<dbReference type="KEGG" id="mdu:MDUV_50710"/>
<evidence type="ECO:0000313" key="2">
    <source>
        <dbReference type="Proteomes" id="UP000467006"/>
    </source>
</evidence>
<dbReference type="OrthoDB" id="4626779at2"/>
<evidence type="ECO:0000313" key="1">
    <source>
        <dbReference type="EMBL" id="BBX20211.1"/>
    </source>
</evidence>
<organism evidence="1 2">
    <name type="scientific">Mycolicibacterium duvalii</name>
    <dbReference type="NCBI Taxonomy" id="39688"/>
    <lineage>
        <taxon>Bacteria</taxon>
        <taxon>Bacillati</taxon>
        <taxon>Actinomycetota</taxon>
        <taxon>Actinomycetes</taxon>
        <taxon>Mycobacteriales</taxon>
        <taxon>Mycobacteriaceae</taxon>
        <taxon>Mycolicibacterium</taxon>
    </lineage>
</organism>
<name>A0A7I7K9L3_9MYCO</name>
<dbReference type="GO" id="GO:0009306">
    <property type="term" value="P:protein secretion"/>
    <property type="evidence" value="ECO:0007669"/>
    <property type="project" value="InterPro"/>
</dbReference>